<sequence length="115" mass="12503">MLCTPLSSTLSIIQNRSVESSSSSPIQVFPAGKPPFRPKPLFFAEDDDDFSTVSISSNLARPYELFDTVTDLIQIKKTTPFCSSYKRITAESGVNSTCRASLTASLRWSSASIAS</sequence>
<protein>
    <submittedName>
        <fullName evidence="1">Uncharacterized protein</fullName>
    </submittedName>
</protein>
<proteinExistence type="predicted"/>
<dbReference type="Proteomes" id="UP000288805">
    <property type="component" value="Unassembled WGS sequence"/>
</dbReference>
<comment type="caution">
    <text evidence="1">The sequence shown here is derived from an EMBL/GenBank/DDBJ whole genome shotgun (WGS) entry which is preliminary data.</text>
</comment>
<dbReference type="AlphaFoldDB" id="A0A438CM87"/>
<name>A0A438CM87_VITVI</name>
<accession>A0A438CM87</accession>
<reference evidence="1 2" key="1">
    <citation type="journal article" date="2018" name="PLoS Genet.">
        <title>Population sequencing reveals clonal diversity and ancestral inbreeding in the grapevine cultivar Chardonnay.</title>
        <authorList>
            <person name="Roach M.J."/>
            <person name="Johnson D.L."/>
            <person name="Bohlmann J."/>
            <person name="van Vuuren H.J."/>
            <person name="Jones S.J."/>
            <person name="Pretorius I.S."/>
            <person name="Schmidt S.A."/>
            <person name="Borneman A.R."/>
        </authorList>
    </citation>
    <scope>NUCLEOTIDE SEQUENCE [LARGE SCALE GENOMIC DNA]</scope>
    <source>
        <strain evidence="2">cv. Chardonnay</strain>
        <tissue evidence="1">Leaf</tissue>
    </source>
</reference>
<evidence type="ECO:0000313" key="2">
    <source>
        <dbReference type="Proteomes" id="UP000288805"/>
    </source>
</evidence>
<evidence type="ECO:0000313" key="1">
    <source>
        <dbReference type="EMBL" id="RVW24321.1"/>
    </source>
</evidence>
<gene>
    <name evidence="1" type="ORF">CK203_098625</name>
</gene>
<dbReference type="EMBL" id="QGNW01002175">
    <property type="protein sequence ID" value="RVW24321.1"/>
    <property type="molecule type" value="Genomic_DNA"/>
</dbReference>
<organism evidence="1 2">
    <name type="scientific">Vitis vinifera</name>
    <name type="common">Grape</name>
    <dbReference type="NCBI Taxonomy" id="29760"/>
    <lineage>
        <taxon>Eukaryota</taxon>
        <taxon>Viridiplantae</taxon>
        <taxon>Streptophyta</taxon>
        <taxon>Embryophyta</taxon>
        <taxon>Tracheophyta</taxon>
        <taxon>Spermatophyta</taxon>
        <taxon>Magnoliopsida</taxon>
        <taxon>eudicotyledons</taxon>
        <taxon>Gunneridae</taxon>
        <taxon>Pentapetalae</taxon>
        <taxon>rosids</taxon>
        <taxon>Vitales</taxon>
        <taxon>Vitaceae</taxon>
        <taxon>Viteae</taxon>
        <taxon>Vitis</taxon>
    </lineage>
</organism>